<gene>
    <name evidence="1" type="ORF">BJ984_003460</name>
</gene>
<evidence type="ECO:0008006" key="3">
    <source>
        <dbReference type="Google" id="ProtNLM"/>
    </source>
</evidence>
<evidence type="ECO:0000313" key="1">
    <source>
        <dbReference type="EMBL" id="NYD72302.1"/>
    </source>
</evidence>
<dbReference type="EMBL" id="JACCBM010000001">
    <property type="protein sequence ID" value="NYD72302.1"/>
    <property type="molecule type" value="Genomic_DNA"/>
</dbReference>
<protein>
    <recommendedName>
        <fullName evidence="3">Terminase</fullName>
    </recommendedName>
</protein>
<organism evidence="1 2">
    <name type="scientific">Herbiconiux flava</name>
    <dbReference type="NCBI Taxonomy" id="881268"/>
    <lineage>
        <taxon>Bacteria</taxon>
        <taxon>Bacillati</taxon>
        <taxon>Actinomycetota</taxon>
        <taxon>Actinomycetes</taxon>
        <taxon>Micrococcales</taxon>
        <taxon>Microbacteriaceae</taxon>
        <taxon>Herbiconiux</taxon>
    </lineage>
</organism>
<dbReference type="AlphaFoldDB" id="A0A852SU79"/>
<dbReference type="RefSeq" id="WP_179549091.1">
    <property type="nucleotide sequence ID" value="NZ_BSEW01000002.1"/>
</dbReference>
<proteinExistence type="predicted"/>
<dbReference type="Gene3D" id="3.40.50.300">
    <property type="entry name" value="P-loop containing nucleotide triphosphate hydrolases"/>
    <property type="match status" value="1"/>
</dbReference>
<comment type="caution">
    <text evidence="1">The sequence shown here is derived from an EMBL/GenBank/DDBJ whole genome shotgun (WGS) entry which is preliminary data.</text>
</comment>
<dbReference type="Proteomes" id="UP000549913">
    <property type="component" value="Unassembled WGS sequence"/>
</dbReference>
<dbReference type="InterPro" id="IPR027417">
    <property type="entry name" value="P-loop_NTPase"/>
</dbReference>
<accession>A0A852SU79</accession>
<name>A0A852SU79_9MICO</name>
<keyword evidence="2" id="KW-1185">Reference proteome</keyword>
<evidence type="ECO:0000313" key="2">
    <source>
        <dbReference type="Proteomes" id="UP000549913"/>
    </source>
</evidence>
<sequence>MWLGETDDTPELRAEFLAGMKLLGFELVDLDDQAAIDELRARPIPFDPIQPQQLLVADALNAKHEQAVVEMPRRSSKTTTILGWCLGRCVSRPRYKVTFSAQKGINGIQAINEWKLDMLDRINPPDDDRPEWMRVARPKVKAKPKAVRRQIALFGDELVPVPVEDDDAPDVTESRGFDILTGNTRAGIYFDNGSSFVILKPDPAAYRGKAGDINWVDEGQDIPVEDGDALLAGILPLQDTRDEPKLVVSGTAGEVKAGALWSQLKDLRADDPEMGGLDFAVDPNVDWQLIKSEDTAIALLLSMHPGIGTLTTEARMRARWRKMTDKPKWAREYLSLWPETFGVSVIPPALVIKARRPLEKWPTVPERVAFGYDVKPNGSSAAVVAAWRDHRGRAFLETIEHGPGTLWLPDMFVALSKGYRTATIAYDDMGEGGTTATEALAKRPKPRLRRQTYAETAKGCVQMMRDLERGTLQISYAEDDLDPIEGAMTIATKREVRNQSGVWLFDSPKGGEDGNDITPLMAGVRALRNWDQWFSRPLDDAKPIMGD</sequence>
<reference evidence="1 2" key="1">
    <citation type="submission" date="2020-07" db="EMBL/GenBank/DDBJ databases">
        <title>Sequencing the genomes of 1000 actinobacteria strains.</title>
        <authorList>
            <person name="Klenk H.-P."/>
        </authorList>
    </citation>
    <scope>NUCLEOTIDE SEQUENCE [LARGE SCALE GENOMIC DNA]</scope>
    <source>
        <strain evidence="1 2">DSM 26474</strain>
    </source>
</reference>